<organism evidence="1 2">
    <name type="scientific">Vigna unguiculata</name>
    <name type="common">Cowpea</name>
    <dbReference type="NCBI Taxonomy" id="3917"/>
    <lineage>
        <taxon>Eukaryota</taxon>
        <taxon>Viridiplantae</taxon>
        <taxon>Streptophyta</taxon>
        <taxon>Embryophyta</taxon>
        <taxon>Tracheophyta</taxon>
        <taxon>Spermatophyta</taxon>
        <taxon>Magnoliopsida</taxon>
        <taxon>eudicotyledons</taxon>
        <taxon>Gunneridae</taxon>
        <taxon>Pentapetalae</taxon>
        <taxon>rosids</taxon>
        <taxon>fabids</taxon>
        <taxon>Fabales</taxon>
        <taxon>Fabaceae</taxon>
        <taxon>Papilionoideae</taxon>
        <taxon>50 kb inversion clade</taxon>
        <taxon>NPAAA clade</taxon>
        <taxon>indigoferoid/millettioid clade</taxon>
        <taxon>Phaseoleae</taxon>
        <taxon>Vigna</taxon>
    </lineage>
</organism>
<protein>
    <recommendedName>
        <fullName evidence="3">Ulp1 protease family</fullName>
    </recommendedName>
</protein>
<evidence type="ECO:0008006" key="3">
    <source>
        <dbReference type="Google" id="ProtNLM"/>
    </source>
</evidence>
<dbReference type="EMBL" id="CP039353">
    <property type="protein sequence ID" value="QCE06261.1"/>
    <property type="molecule type" value="Genomic_DNA"/>
</dbReference>
<reference evidence="1 2" key="1">
    <citation type="submission" date="2019-04" db="EMBL/GenBank/DDBJ databases">
        <title>An improved genome assembly and genetic linkage map for asparagus bean, Vigna unguiculata ssp. sesquipedialis.</title>
        <authorList>
            <person name="Xia Q."/>
            <person name="Zhang R."/>
            <person name="Dong Y."/>
        </authorList>
    </citation>
    <scope>NUCLEOTIDE SEQUENCE [LARGE SCALE GENOMIC DNA]</scope>
    <source>
        <tissue evidence="1">Leaf</tissue>
    </source>
</reference>
<keyword evidence="2" id="KW-1185">Reference proteome</keyword>
<accession>A0A4D6N088</accession>
<gene>
    <name evidence="1" type="ORF">DEO72_LG9g1272</name>
</gene>
<dbReference type="Proteomes" id="UP000501690">
    <property type="component" value="Linkage Group LG9"/>
</dbReference>
<dbReference type="AlphaFoldDB" id="A0A4D6N088"/>
<proteinExistence type="predicted"/>
<evidence type="ECO:0000313" key="2">
    <source>
        <dbReference type="Proteomes" id="UP000501690"/>
    </source>
</evidence>
<evidence type="ECO:0000313" key="1">
    <source>
        <dbReference type="EMBL" id="QCE06261.1"/>
    </source>
</evidence>
<name>A0A4D6N088_VIGUN</name>
<sequence>MGGLITCQQLNVQREKKLYLGLCIWKQINNHVQLFKILLRQNDEVKPTTFEVHIEHLPQQPNSFDCGIMVFKCGMELKNMMRKPCLLTLVVEML</sequence>